<dbReference type="EMBL" id="CH473950">
    <property type="protein sequence ID" value="EDM16307.1"/>
    <property type="molecule type" value="Genomic_DNA"/>
</dbReference>
<evidence type="ECO:0000313" key="2">
    <source>
        <dbReference type="Proteomes" id="UP000234681"/>
    </source>
</evidence>
<reference evidence="1 2" key="1">
    <citation type="submission" date="2005-09" db="EMBL/GenBank/DDBJ databases">
        <authorList>
            <person name="Mural R.J."/>
            <person name="Li P.W."/>
            <person name="Adams M.D."/>
            <person name="Amanatides P.G."/>
            <person name="Baden-Tillson H."/>
            <person name="Barnstead M."/>
            <person name="Chin S.H."/>
            <person name="Dew I."/>
            <person name="Evans C.A."/>
            <person name="Ferriera S."/>
            <person name="Flanigan M."/>
            <person name="Fosler C."/>
            <person name="Glodek A."/>
            <person name="Gu Z."/>
            <person name="Holt R.A."/>
            <person name="Jennings D."/>
            <person name="Kraft C.L."/>
            <person name="Lu F."/>
            <person name="Nguyen T."/>
            <person name="Nusskern D.R."/>
            <person name="Pfannkoch C.M."/>
            <person name="Sitter C."/>
            <person name="Sutton G.G."/>
            <person name="Venter J.C."/>
            <person name="Wang Z."/>
            <person name="Woodage T."/>
            <person name="Zheng X.H."/>
            <person name="Zhong F."/>
        </authorList>
    </citation>
    <scope>NUCLEOTIDE SEQUENCE [LARGE SCALE GENOMIC DNA]</scope>
    <source>
        <strain>BN</strain>
        <strain evidence="2">Sprague-Dawley</strain>
    </source>
</reference>
<proteinExistence type="predicted"/>
<name>A6HRB1_RAT</name>
<organism evidence="1 2">
    <name type="scientific">Rattus norvegicus</name>
    <name type="common">Rat</name>
    <dbReference type="NCBI Taxonomy" id="10116"/>
    <lineage>
        <taxon>Eukaryota</taxon>
        <taxon>Metazoa</taxon>
        <taxon>Chordata</taxon>
        <taxon>Craniata</taxon>
        <taxon>Vertebrata</taxon>
        <taxon>Euteleostomi</taxon>
        <taxon>Mammalia</taxon>
        <taxon>Eutheria</taxon>
        <taxon>Euarchontoglires</taxon>
        <taxon>Glires</taxon>
        <taxon>Rodentia</taxon>
        <taxon>Myomorpha</taxon>
        <taxon>Muroidea</taxon>
        <taxon>Muridae</taxon>
        <taxon>Murinae</taxon>
        <taxon>Rattus</taxon>
    </lineage>
</organism>
<evidence type="ECO:0000313" key="1">
    <source>
        <dbReference type="EMBL" id="EDM16307.1"/>
    </source>
</evidence>
<accession>A6HRB1</accession>
<dbReference type="AlphaFoldDB" id="A6HRB1"/>
<protein>
    <submittedName>
        <fullName evidence="1">RCG59696, isoform CRA_a</fullName>
    </submittedName>
</protein>
<sequence length="91" mass="9990">MVVSYARGPQGRDPGPAQAPFDVLSFVSFPDPRSRACRALRQGVLLELAWSQSSLCFLAPPLPPLQLSPACFIFPKNVRTGRDSLAPLFYQ</sequence>
<dbReference type="Proteomes" id="UP000234681">
    <property type="component" value="Chromosome 7"/>
</dbReference>
<gene>
    <name evidence="1" type="ORF">rCG_59696</name>
</gene>